<dbReference type="AlphaFoldDB" id="A0A2V1DFY2"/>
<evidence type="ECO:0000256" key="1">
    <source>
        <dbReference type="SAM" id="MobiDB-lite"/>
    </source>
</evidence>
<dbReference type="Proteomes" id="UP000244855">
    <property type="component" value="Unassembled WGS sequence"/>
</dbReference>
<feature type="chain" id="PRO_5016150650" description="GPI anchored protein" evidence="2">
    <location>
        <begin position="21"/>
        <end position="220"/>
    </location>
</feature>
<reference evidence="3 4" key="1">
    <citation type="journal article" date="2018" name="Sci. Rep.">
        <title>Comparative genomics provides insights into the lifestyle and reveals functional heterogeneity of dark septate endophytic fungi.</title>
        <authorList>
            <person name="Knapp D.G."/>
            <person name="Nemeth J.B."/>
            <person name="Barry K."/>
            <person name="Hainaut M."/>
            <person name="Henrissat B."/>
            <person name="Johnson J."/>
            <person name="Kuo A."/>
            <person name="Lim J.H.P."/>
            <person name="Lipzen A."/>
            <person name="Nolan M."/>
            <person name="Ohm R.A."/>
            <person name="Tamas L."/>
            <person name="Grigoriev I.V."/>
            <person name="Spatafora J.W."/>
            <person name="Nagy L.G."/>
            <person name="Kovacs G.M."/>
        </authorList>
    </citation>
    <scope>NUCLEOTIDE SEQUENCE [LARGE SCALE GENOMIC DNA]</scope>
    <source>
        <strain evidence="3 4">DSE2036</strain>
    </source>
</reference>
<keyword evidence="2" id="KW-0732">Signal</keyword>
<evidence type="ECO:0000313" key="4">
    <source>
        <dbReference type="Proteomes" id="UP000244855"/>
    </source>
</evidence>
<keyword evidence="4" id="KW-1185">Reference proteome</keyword>
<proteinExistence type="predicted"/>
<feature type="signal peptide" evidence="2">
    <location>
        <begin position="1"/>
        <end position="20"/>
    </location>
</feature>
<protein>
    <recommendedName>
        <fullName evidence="5">GPI anchored protein</fullName>
    </recommendedName>
</protein>
<accession>A0A2V1DFY2</accession>
<evidence type="ECO:0008006" key="5">
    <source>
        <dbReference type="Google" id="ProtNLM"/>
    </source>
</evidence>
<evidence type="ECO:0000256" key="2">
    <source>
        <dbReference type="SAM" id="SignalP"/>
    </source>
</evidence>
<dbReference type="OrthoDB" id="3791842at2759"/>
<gene>
    <name evidence="3" type="ORF">DM02DRAFT_616752</name>
</gene>
<feature type="region of interest" description="Disordered" evidence="1">
    <location>
        <begin position="149"/>
        <end position="190"/>
    </location>
</feature>
<evidence type="ECO:0000313" key="3">
    <source>
        <dbReference type="EMBL" id="PVH97066.1"/>
    </source>
</evidence>
<organism evidence="3 4">
    <name type="scientific">Periconia macrospinosa</name>
    <dbReference type="NCBI Taxonomy" id="97972"/>
    <lineage>
        <taxon>Eukaryota</taxon>
        <taxon>Fungi</taxon>
        <taxon>Dikarya</taxon>
        <taxon>Ascomycota</taxon>
        <taxon>Pezizomycotina</taxon>
        <taxon>Dothideomycetes</taxon>
        <taxon>Pleosporomycetidae</taxon>
        <taxon>Pleosporales</taxon>
        <taxon>Massarineae</taxon>
        <taxon>Periconiaceae</taxon>
        <taxon>Periconia</taxon>
    </lineage>
</organism>
<sequence>MKWSLVLIAAVSALSQAPDAQITPGPELRMRQDNNADPALLGWVSTSGASRVSDRRTCDFPATLSRSGSFAQCCAPSGACNFYTSCSGNVLVAPSTSVPCEQGVCNTGVIVASVGVQSGGVSNLACWATELAGTAAFSLVRNVDSSAIAAPTSGSSSQGGSRSGSTSTRASSSSGGSASSPTSGSGATSPTTSNAAFALADVQQPFTGIVGLMAGLLALL</sequence>
<dbReference type="EMBL" id="KZ805446">
    <property type="protein sequence ID" value="PVH97066.1"/>
    <property type="molecule type" value="Genomic_DNA"/>
</dbReference>
<name>A0A2V1DFY2_9PLEO</name>